<sequence>MERLFVMGGHPRGVSLFLREIQQVFLQNLFQKLLLNWTDQGMALIQVILFFYLAMGIEKASGFKVDQKIFTCMALGKILN</sequence>
<dbReference type="EMBL" id="LHZA01000061">
    <property type="protein sequence ID" value="KXV02842.1"/>
    <property type="molecule type" value="Genomic_DNA"/>
</dbReference>
<evidence type="ECO:0000313" key="2">
    <source>
        <dbReference type="EMBL" id="KXV02842.1"/>
    </source>
</evidence>
<dbReference type="Proteomes" id="UP000075473">
    <property type="component" value="Unassembled WGS sequence"/>
</dbReference>
<feature type="transmembrane region" description="Helical" evidence="1">
    <location>
        <begin position="34"/>
        <end position="54"/>
    </location>
</feature>
<evidence type="ECO:0000256" key="1">
    <source>
        <dbReference type="SAM" id="Phobius"/>
    </source>
</evidence>
<proteinExistence type="predicted"/>
<evidence type="ECO:0000313" key="3">
    <source>
        <dbReference type="Proteomes" id="UP000075473"/>
    </source>
</evidence>
<dbReference type="AlphaFoldDB" id="A0A149QZW4"/>
<keyword evidence="1" id="KW-0812">Transmembrane</keyword>
<keyword evidence="1" id="KW-1133">Transmembrane helix</keyword>
<accession>A0A149QZW4</accession>
<gene>
    <name evidence="2" type="ORF">AD928_00570</name>
</gene>
<organism evidence="2 3">
    <name type="scientific">Acetobacter cerevisiae</name>
    <dbReference type="NCBI Taxonomy" id="178900"/>
    <lineage>
        <taxon>Bacteria</taxon>
        <taxon>Pseudomonadati</taxon>
        <taxon>Pseudomonadota</taxon>
        <taxon>Alphaproteobacteria</taxon>
        <taxon>Acetobacterales</taxon>
        <taxon>Acetobacteraceae</taxon>
        <taxon>Acetobacter</taxon>
    </lineage>
</organism>
<name>A0A149QZW4_9PROT</name>
<reference evidence="2 3" key="1">
    <citation type="submission" date="2015-06" db="EMBL/GenBank/DDBJ databases">
        <title>Improved classification and identification of acetic acid bacteria using matrix-assisted laser desorption/ionization time-of-flight mass spectrometry; Gluconobacter nephelii and Gluconobacter uchimurae are later heterotypic synonyms of Gluconobacter japonicus and Gluconobacter oxydans, respectively.</title>
        <authorList>
            <person name="Li L."/>
            <person name="Cleenwerck I."/>
            <person name="De Vuyst L."/>
            <person name="Vandamme P."/>
        </authorList>
    </citation>
    <scope>NUCLEOTIDE SEQUENCE [LARGE SCALE GENOMIC DNA]</scope>
    <source>
        <strain evidence="2 3">LMG 1625</strain>
    </source>
</reference>
<comment type="caution">
    <text evidence="2">The sequence shown here is derived from an EMBL/GenBank/DDBJ whole genome shotgun (WGS) entry which is preliminary data.</text>
</comment>
<keyword evidence="1" id="KW-0472">Membrane</keyword>
<protein>
    <submittedName>
        <fullName evidence="2">Uncharacterized protein</fullName>
    </submittedName>
</protein>